<gene>
    <name evidence="5" type="ORF">EDB81DRAFT_772134</name>
</gene>
<dbReference type="PROSITE" id="PS50088">
    <property type="entry name" value="ANK_REPEAT"/>
    <property type="match status" value="1"/>
</dbReference>
<evidence type="ECO:0000256" key="2">
    <source>
        <dbReference type="ARBA" id="ARBA00023043"/>
    </source>
</evidence>
<dbReference type="SMART" id="SM00248">
    <property type="entry name" value="ANK"/>
    <property type="match status" value="2"/>
</dbReference>
<dbReference type="AlphaFoldDB" id="A0A9P9FU00"/>
<dbReference type="InterPro" id="IPR036770">
    <property type="entry name" value="Ankyrin_rpt-contain_sf"/>
</dbReference>
<feature type="region of interest" description="Disordered" evidence="4">
    <location>
        <begin position="138"/>
        <end position="168"/>
    </location>
</feature>
<keyword evidence="6" id="KW-1185">Reference proteome</keyword>
<feature type="repeat" description="ANK" evidence="3">
    <location>
        <begin position="77"/>
        <end position="109"/>
    </location>
</feature>
<evidence type="ECO:0000256" key="1">
    <source>
        <dbReference type="ARBA" id="ARBA00022737"/>
    </source>
</evidence>
<keyword evidence="1" id="KW-0677">Repeat</keyword>
<proteinExistence type="predicted"/>
<evidence type="ECO:0000313" key="6">
    <source>
        <dbReference type="Proteomes" id="UP000738349"/>
    </source>
</evidence>
<dbReference type="PROSITE" id="PS50297">
    <property type="entry name" value="ANK_REP_REGION"/>
    <property type="match status" value="1"/>
</dbReference>
<name>A0A9P9FU00_9HYPO</name>
<dbReference type="Proteomes" id="UP000738349">
    <property type="component" value="Unassembled WGS sequence"/>
</dbReference>
<evidence type="ECO:0008006" key="7">
    <source>
        <dbReference type="Google" id="ProtNLM"/>
    </source>
</evidence>
<dbReference type="PANTHER" id="PTHR24201">
    <property type="entry name" value="ANK_REP_REGION DOMAIN-CONTAINING PROTEIN"/>
    <property type="match status" value="1"/>
</dbReference>
<protein>
    <recommendedName>
        <fullName evidence="7">Ankyrin</fullName>
    </recommendedName>
</protein>
<dbReference type="PRINTS" id="PR01415">
    <property type="entry name" value="ANKYRIN"/>
</dbReference>
<accession>A0A9P9FU00</accession>
<dbReference type="EMBL" id="JAGMUV010000001">
    <property type="protein sequence ID" value="KAH7176209.1"/>
    <property type="molecule type" value="Genomic_DNA"/>
</dbReference>
<comment type="caution">
    <text evidence="5">The sequence shown here is derived from an EMBL/GenBank/DDBJ whole genome shotgun (WGS) entry which is preliminary data.</text>
</comment>
<organism evidence="5 6">
    <name type="scientific">Dactylonectria macrodidyma</name>
    <dbReference type="NCBI Taxonomy" id="307937"/>
    <lineage>
        <taxon>Eukaryota</taxon>
        <taxon>Fungi</taxon>
        <taxon>Dikarya</taxon>
        <taxon>Ascomycota</taxon>
        <taxon>Pezizomycotina</taxon>
        <taxon>Sordariomycetes</taxon>
        <taxon>Hypocreomycetidae</taxon>
        <taxon>Hypocreales</taxon>
        <taxon>Nectriaceae</taxon>
        <taxon>Dactylonectria</taxon>
    </lineage>
</organism>
<dbReference type="InterPro" id="IPR002110">
    <property type="entry name" value="Ankyrin_rpt"/>
</dbReference>
<keyword evidence="2 3" id="KW-0040">ANK repeat</keyword>
<evidence type="ECO:0000256" key="4">
    <source>
        <dbReference type="SAM" id="MobiDB-lite"/>
    </source>
</evidence>
<dbReference type="GO" id="GO:0005634">
    <property type="term" value="C:nucleus"/>
    <property type="evidence" value="ECO:0007669"/>
    <property type="project" value="TreeGrafter"/>
</dbReference>
<sequence>MSRLDRPKPKLTPTSPRSIYPSLLWPKHIALDRLSTNGIRIRRLVRDNSTRTGDSYLHRRQLSDLEQRFVSCMTDRFGRTPLHYSTQRGHKRVIEALVELGTDKDAKDDAGRAPLRYAARSEHEAVRVLIELGADKDERDNSASDLNVPAVESSSSYLHPLHNHKVGE</sequence>
<evidence type="ECO:0000313" key="5">
    <source>
        <dbReference type="EMBL" id="KAH7176209.1"/>
    </source>
</evidence>
<dbReference type="SUPFAM" id="SSF48403">
    <property type="entry name" value="Ankyrin repeat"/>
    <property type="match status" value="1"/>
</dbReference>
<dbReference type="InterPro" id="IPR050776">
    <property type="entry name" value="Ank_Repeat/CDKN_Inhibitor"/>
</dbReference>
<evidence type="ECO:0000256" key="3">
    <source>
        <dbReference type="PROSITE-ProRule" id="PRU00023"/>
    </source>
</evidence>
<reference evidence="5" key="1">
    <citation type="journal article" date="2021" name="Nat. Commun.">
        <title>Genetic determinants of endophytism in the Arabidopsis root mycobiome.</title>
        <authorList>
            <person name="Mesny F."/>
            <person name="Miyauchi S."/>
            <person name="Thiergart T."/>
            <person name="Pickel B."/>
            <person name="Atanasova L."/>
            <person name="Karlsson M."/>
            <person name="Huettel B."/>
            <person name="Barry K.W."/>
            <person name="Haridas S."/>
            <person name="Chen C."/>
            <person name="Bauer D."/>
            <person name="Andreopoulos W."/>
            <person name="Pangilinan J."/>
            <person name="LaButti K."/>
            <person name="Riley R."/>
            <person name="Lipzen A."/>
            <person name="Clum A."/>
            <person name="Drula E."/>
            <person name="Henrissat B."/>
            <person name="Kohler A."/>
            <person name="Grigoriev I.V."/>
            <person name="Martin F.M."/>
            <person name="Hacquard S."/>
        </authorList>
    </citation>
    <scope>NUCLEOTIDE SEQUENCE</scope>
    <source>
        <strain evidence="5">MPI-CAGE-AT-0147</strain>
    </source>
</reference>
<dbReference type="PANTHER" id="PTHR24201:SF16">
    <property type="entry name" value="ANKYRIN-1-LIKE-RELATED"/>
    <property type="match status" value="1"/>
</dbReference>
<dbReference type="OrthoDB" id="341259at2759"/>
<dbReference type="Gene3D" id="1.25.40.20">
    <property type="entry name" value="Ankyrin repeat-containing domain"/>
    <property type="match status" value="1"/>
</dbReference>
<dbReference type="Pfam" id="PF12796">
    <property type="entry name" value="Ank_2"/>
    <property type="match status" value="1"/>
</dbReference>